<dbReference type="Pfam" id="PF01015">
    <property type="entry name" value="Ribosomal_S3Ae"/>
    <property type="match status" value="1"/>
</dbReference>
<comment type="caution">
    <text evidence="4">The sequence shown here is derived from an EMBL/GenBank/DDBJ whole genome shotgun (WGS) entry which is preliminary data.</text>
</comment>
<feature type="compositionally biased region" description="Basic and acidic residues" evidence="3">
    <location>
        <begin position="121"/>
        <end position="132"/>
    </location>
</feature>
<protein>
    <recommendedName>
        <fullName evidence="6">40S ribosomal protein S3a</fullName>
    </recommendedName>
</protein>
<dbReference type="Proteomes" id="UP000023152">
    <property type="component" value="Unassembled WGS sequence"/>
</dbReference>
<feature type="region of interest" description="Disordered" evidence="3">
    <location>
        <begin position="114"/>
        <end position="140"/>
    </location>
</feature>
<evidence type="ECO:0008006" key="6">
    <source>
        <dbReference type="Google" id="ProtNLM"/>
    </source>
</evidence>
<evidence type="ECO:0000256" key="1">
    <source>
        <dbReference type="ARBA" id="ARBA00022980"/>
    </source>
</evidence>
<name>X6LUY3_RETFI</name>
<dbReference type="InterPro" id="IPR001593">
    <property type="entry name" value="Ribosomal_eS1"/>
</dbReference>
<dbReference type="GO" id="GO:0006412">
    <property type="term" value="P:translation"/>
    <property type="evidence" value="ECO:0007669"/>
    <property type="project" value="InterPro"/>
</dbReference>
<evidence type="ECO:0000313" key="4">
    <source>
        <dbReference type="EMBL" id="ETO05743.1"/>
    </source>
</evidence>
<sequence length="140" mass="15969">KKRIRTRMREVIRNHVSSEDLKGVIRKLSQSSIGREIKKSCQLIFPLKTCLVEKVEKKRQLSPLYWRTLFKIKYEKNQQVKVMRGPKRDVARLLKIHELSAAFDPLSESDLLGPETAVAAEEPKEEAAKDADGDLAVAEA</sequence>
<keyword evidence="1" id="KW-0689">Ribosomal protein</keyword>
<accession>X6LUY3</accession>
<dbReference type="GO" id="GO:0005840">
    <property type="term" value="C:ribosome"/>
    <property type="evidence" value="ECO:0007669"/>
    <property type="project" value="UniProtKB-KW"/>
</dbReference>
<dbReference type="OrthoDB" id="9834376at2759"/>
<organism evidence="4 5">
    <name type="scientific">Reticulomyxa filosa</name>
    <dbReference type="NCBI Taxonomy" id="46433"/>
    <lineage>
        <taxon>Eukaryota</taxon>
        <taxon>Sar</taxon>
        <taxon>Rhizaria</taxon>
        <taxon>Retaria</taxon>
        <taxon>Foraminifera</taxon>
        <taxon>Monothalamids</taxon>
        <taxon>Reticulomyxidae</taxon>
        <taxon>Reticulomyxa</taxon>
    </lineage>
</organism>
<evidence type="ECO:0000256" key="2">
    <source>
        <dbReference type="ARBA" id="ARBA00023274"/>
    </source>
</evidence>
<evidence type="ECO:0000256" key="3">
    <source>
        <dbReference type="SAM" id="MobiDB-lite"/>
    </source>
</evidence>
<dbReference type="GO" id="GO:1990904">
    <property type="term" value="C:ribonucleoprotein complex"/>
    <property type="evidence" value="ECO:0007669"/>
    <property type="project" value="UniProtKB-KW"/>
</dbReference>
<reference evidence="4 5" key="1">
    <citation type="journal article" date="2013" name="Curr. Biol.">
        <title>The Genome of the Foraminiferan Reticulomyxa filosa.</title>
        <authorList>
            <person name="Glockner G."/>
            <person name="Hulsmann N."/>
            <person name="Schleicher M."/>
            <person name="Noegel A.A."/>
            <person name="Eichinger L."/>
            <person name="Gallinger C."/>
            <person name="Pawlowski J."/>
            <person name="Sierra R."/>
            <person name="Euteneuer U."/>
            <person name="Pillet L."/>
            <person name="Moustafa A."/>
            <person name="Platzer M."/>
            <person name="Groth M."/>
            <person name="Szafranski K."/>
            <person name="Schliwa M."/>
        </authorList>
    </citation>
    <scope>NUCLEOTIDE SEQUENCE [LARGE SCALE GENOMIC DNA]</scope>
</reference>
<keyword evidence="5" id="KW-1185">Reference proteome</keyword>
<evidence type="ECO:0000313" key="5">
    <source>
        <dbReference type="Proteomes" id="UP000023152"/>
    </source>
</evidence>
<gene>
    <name evidence="4" type="ORF">RFI_31651</name>
</gene>
<dbReference type="EMBL" id="ASPP01027810">
    <property type="protein sequence ID" value="ETO05743.1"/>
    <property type="molecule type" value="Genomic_DNA"/>
</dbReference>
<keyword evidence="2" id="KW-0687">Ribonucleoprotein</keyword>
<feature type="non-terminal residue" evidence="4">
    <location>
        <position position="1"/>
    </location>
</feature>
<dbReference type="GO" id="GO:0003735">
    <property type="term" value="F:structural constituent of ribosome"/>
    <property type="evidence" value="ECO:0007669"/>
    <property type="project" value="InterPro"/>
</dbReference>
<proteinExistence type="predicted"/>
<dbReference type="AlphaFoldDB" id="X6LUY3"/>